<keyword evidence="1" id="KW-0472">Membrane</keyword>
<keyword evidence="1" id="KW-0812">Transmembrane</keyword>
<gene>
    <name evidence="2" type="ORF">ACFP2T_36835</name>
</gene>
<proteinExistence type="predicted"/>
<feature type="transmembrane region" description="Helical" evidence="1">
    <location>
        <begin position="197"/>
        <end position="219"/>
    </location>
</feature>
<accession>A0ABW1KIX6</accession>
<dbReference type="RefSeq" id="WP_377430297.1">
    <property type="nucleotide sequence ID" value="NZ_JBHSPR010000053.1"/>
</dbReference>
<reference evidence="3" key="1">
    <citation type="journal article" date="2019" name="Int. J. Syst. Evol. Microbiol.">
        <title>The Global Catalogue of Microorganisms (GCM) 10K type strain sequencing project: providing services to taxonomists for standard genome sequencing and annotation.</title>
        <authorList>
            <consortium name="The Broad Institute Genomics Platform"/>
            <consortium name="The Broad Institute Genome Sequencing Center for Infectious Disease"/>
            <person name="Wu L."/>
            <person name="Ma J."/>
        </authorList>
    </citation>
    <scope>NUCLEOTIDE SEQUENCE [LARGE SCALE GENOMIC DNA]</scope>
    <source>
        <strain evidence="3">ZS-35-S2</strain>
    </source>
</reference>
<evidence type="ECO:0000313" key="2">
    <source>
        <dbReference type="EMBL" id="MFC6021719.1"/>
    </source>
</evidence>
<organism evidence="2 3">
    <name type="scientific">Plantactinospora solaniradicis</name>
    <dbReference type="NCBI Taxonomy" id="1723736"/>
    <lineage>
        <taxon>Bacteria</taxon>
        <taxon>Bacillati</taxon>
        <taxon>Actinomycetota</taxon>
        <taxon>Actinomycetes</taxon>
        <taxon>Micromonosporales</taxon>
        <taxon>Micromonosporaceae</taxon>
        <taxon>Plantactinospora</taxon>
    </lineage>
</organism>
<protein>
    <recommendedName>
        <fullName evidence="4">LPXTG cell wall anchor domain-containing protein</fullName>
    </recommendedName>
</protein>
<sequence length="241" mass="25007">MAFAVVLFGAPAPAEAHPFGDPQTIAIMPDQDRPDVVHVRWKVGGLDDLTLLGISLDLLPRDRVMLDGAVFYQDSDAAALATSDRFTAYLLRQITVSSGGRACAGSVQPPSDLARTGATVDYTCPGPVGTVAVAVRTLTDLNPAYRTLAIGPGGARAVYESGRDSHDWALDKTAALAGVPGGTSATGTPEQQLGRSAAIQLGVVLGGILLVAVGGLVLFRRSTRRRRVAEALPNARPGQLG</sequence>
<dbReference type="EMBL" id="JBHSPR010000053">
    <property type="protein sequence ID" value="MFC6021719.1"/>
    <property type="molecule type" value="Genomic_DNA"/>
</dbReference>
<dbReference type="Proteomes" id="UP001596203">
    <property type="component" value="Unassembled WGS sequence"/>
</dbReference>
<keyword evidence="3" id="KW-1185">Reference proteome</keyword>
<evidence type="ECO:0000313" key="3">
    <source>
        <dbReference type="Proteomes" id="UP001596203"/>
    </source>
</evidence>
<evidence type="ECO:0000256" key="1">
    <source>
        <dbReference type="SAM" id="Phobius"/>
    </source>
</evidence>
<name>A0ABW1KIX6_9ACTN</name>
<comment type="caution">
    <text evidence="2">The sequence shown here is derived from an EMBL/GenBank/DDBJ whole genome shotgun (WGS) entry which is preliminary data.</text>
</comment>
<keyword evidence="1" id="KW-1133">Transmembrane helix</keyword>
<evidence type="ECO:0008006" key="4">
    <source>
        <dbReference type="Google" id="ProtNLM"/>
    </source>
</evidence>